<proteinExistence type="predicted"/>
<name>A0A0F8WJ84_9ZZZZ</name>
<gene>
    <name evidence="1" type="ORF">LCGC14_3059680</name>
</gene>
<feature type="non-terminal residue" evidence="1">
    <location>
        <position position="1"/>
    </location>
</feature>
<sequence length="137" mass="15913">FREDGSLVTYEGWIKEDGSDILERIKDGRIHEVSIGAISGRLVKESEESDILIPKDMKALELSTTPIPGVRGTSMFIKQEKIDLSDESIKQMIKDYENPNSFYNKKFISQRKLLKNTYIIGEFFNNLLFFFKYSQFN</sequence>
<comment type="caution">
    <text evidence="1">The sequence shown here is derived from an EMBL/GenBank/DDBJ whole genome shotgun (WGS) entry which is preliminary data.</text>
</comment>
<reference evidence="1" key="1">
    <citation type="journal article" date="2015" name="Nature">
        <title>Complex archaea that bridge the gap between prokaryotes and eukaryotes.</title>
        <authorList>
            <person name="Spang A."/>
            <person name="Saw J.H."/>
            <person name="Jorgensen S.L."/>
            <person name="Zaremba-Niedzwiedzka K."/>
            <person name="Martijn J."/>
            <person name="Lind A.E."/>
            <person name="van Eijk R."/>
            <person name="Schleper C."/>
            <person name="Guy L."/>
            <person name="Ettema T.J."/>
        </authorList>
    </citation>
    <scope>NUCLEOTIDE SEQUENCE</scope>
</reference>
<protein>
    <submittedName>
        <fullName evidence="1">Uncharacterized protein</fullName>
    </submittedName>
</protein>
<organism evidence="1">
    <name type="scientific">marine sediment metagenome</name>
    <dbReference type="NCBI Taxonomy" id="412755"/>
    <lineage>
        <taxon>unclassified sequences</taxon>
        <taxon>metagenomes</taxon>
        <taxon>ecological metagenomes</taxon>
    </lineage>
</organism>
<evidence type="ECO:0000313" key="1">
    <source>
        <dbReference type="EMBL" id="KKK56922.1"/>
    </source>
</evidence>
<dbReference type="AlphaFoldDB" id="A0A0F8WJ84"/>
<dbReference type="EMBL" id="LAZR01064749">
    <property type="protein sequence ID" value="KKK56922.1"/>
    <property type="molecule type" value="Genomic_DNA"/>
</dbReference>
<accession>A0A0F8WJ84</accession>